<reference evidence="1 2" key="1">
    <citation type="journal article" date="2016" name="Mol. Biol. Evol.">
        <title>Comparative Genomics of Early-Diverging Mushroom-Forming Fungi Provides Insights into the Origins of Lignocellulose Decay Capabilities.</title>
        <authorList>
            <person name="Nagy L.G."/>
            <person name="Riley R."/>
            <person name="Tritt A."/>
            <person name="Adam C."/>
            <person name="Daum C."/>
            <person name="Floudas D."/>
            <person name="Sun H."/>
            <person name="Yadav J.S."/>
            <person name="Pangilinan J."/>
            <person name="Larsson K.H."/>
            <person name="Matsuura K."/>
            <person name="Barry K."/>
            <person name="Labutti K."/>
            <person name="Kuo R."/>
            <person name="Ohm R.A."/>
            <person name="Bhattacharya S.S."/>
            <person name="Shirouzu T."/>
            <person name="Yoshinaga Y."/>
            <person name="Martin F.M."/>
            <person name="Grigoriev I.V."/>
            <person name="Hibbett D.S."/>
        </authorList>
    </citation>
    <scope>NUCLEOTIDE SEQUENCE [LARGE SCALE GENOMIC DNA]</scope>
    <source>
        <strain evidence="1 2">93-53</strain>
    </source>
</reference>
<proteinExistence type="predicted"/>
<organism evidence="1 2">
    <name type="scientific">Laetiporus sulphureus 93-53</name>
    <dbReference type="NCBI Taxonomy" id="1314785"/>
    <lineage>
        <taxon>Eukaryota</taxon>
        <taxon>Fungi</taxon>
        <taxon>Dikarya</taxon>
        <taxon>Basidiomycota</taxon>
        <taxon>Agaricomycotina</taxon>
        <taxon>Agaricomycetes</taxon>
        <taxon>Polyporales</taxon>
        <taxon>Laetiporus</taxon>
    </lineage>
</organism>
<sequence>MRAPFAHLSLLRVFFHGHFTDPPATEGVRIMQRIMDGSYTSLQLINRSLQRDVHLQPSDLLYFPGRKCVLVSTQNSPNCSSISTHTTHTSHTRLCVPFSVPAYSRL</sequence>
<gene>
    <name evidence="1" type="ORF">LAESUDRAFT_728690</name>
</gene>
<keyword evidence="2" id="KW-1185">Reference proteome</keyword>
<dbReference type="AlphaFoldDB" id="A0A165D1R9"/>
<dbReference type="InParanoid" id="A0A165D1R9"/>
<dbReference type="Proteomes" id="UP000076871">
    <property type="component" value="Unassembled WGS sequence"/>
</dbReference>
<dbReference type="RefSeq" id="XP_040761717.1">
    <property type="nucleotide sequence ID" value="XM_040909492.1"/>
</dbReference>
<dbReference type="GeneID" id="63826521"/>
<protein>
    <submittedName>
        <fullName evidence="1">Uncharacterized protein</fullName>
    </submittedName>
</protein>
<evidence type="ECO:0000313" key="2">
    <source>
        <dbReference type="Proteomes" id="UP000076871"/>
    </source>
</evidence>
<accession>A0A165D1R9</accession>
<dbReference type="EMBL" id="KV427640">
    <property type="protein sequence ID" value="KZT03977.1"/>
    <property type="molecule type" value="Genomic_DNA"/>
</dbReference>
<evidence type="ECO:0000313" key="1">
    <source>
        <dbReference type="EMBL" id="KZT03977.1"/>
    </source>
</evidence>
<name>A0A165D1R9_9APHY</name>